<evidence type="ECO:0000313" key="2">
    <source>
        <dbReference type="Proteomes" id="UP001497680"/>
    </source>
</evidence>
<comment type="caution">
    <text evidence="1">The sequence shown here is derived from an EMBL/GenBank/DDBJ whole genome shotgun (WGS) entry which is preliminary data.</text>
</comment>
<name>A0ACC0CYF4_9PEZI</name>
<proteinExistence type="predicted"/>
<keyword evidence="2" id="KW-1185">Reference proteome</keyword>
<dbReference type="Proteomes" id="UP001497680">
    <property type="component" value="Unassembled WGS sequence"/>
</dbReference>
<sequence>MASLTISELLTIISYFDMRICLYAYIRVYLVLISTSLMFGFWSPRAPRCPHRASRPLRALRALLYYWSGPTLLEAWIFTAPAI</sequence>
<protein>
    <submittedName>
        <fullName evidence="1">Uncharacterized protein</fullName>
    </submittedName>
</protein>
<accession>A0ACC0CYF4</accession>
<evidence type="ECO:0000313" key="1">
    <source>
        <dbReference type="EMBL" id="KAI6085311.1"/>
    </source>
</evidence>
<dbReference type="EMBL" id="MU394327">
    <property type="protein sequence ID" value="KAI6085311.1"/>
    <property type="molecule type" value="Genomic_DNA"/>
</dbReference>
<gene>
    <name evidence="1" type="ORF">F4821DRAFT_153409</name>
</gene>
<organism evidence="1 2">
    <name type="scientific">Hypoxylon rubiginosum</name>
    <dbReference type="NCBI Taxonomy" id="110542"/>
    <lineage>
        <taxon>Eukaryota</taxon>
        <taxon>Fungi</taxon>
        <taxon>Dikarya</taxon>
        <taxon>Ascomycota</taxon>
        <taxon>Pezizomycotina</taxon>
        <taxon>Sordariomycetes</taxon>
        <taxon>Xylariomycetidae</taxon>
        <taxon>Xylariales</taxon>
        <taxon>Hypoxylaceae</taxon>
        <taxon>Hypoxylon</taxon>
    </lineage>
</organism>
<reference evidence="1 2" key="1">
    <citation type="journal article" date="2022" name="New Phytol.">
        <title>Ecological generalism drives hyperdiversity of secondary metabolite gene clusters in xylarialean endophytes.</title>
        <authorList>
            <person name="Franco M.E.E."/>
            <person name="Wisecaver J.H."/>
            <person name="Arnold A.E."/>
            <person name="Ju Y.M."/>
            <person name="Slot J.C."/>
            <person name="Ahrendt S."/>
            <person name="Moore L.P."/>
            <person name="Eastman K.E."/>
            <person name="Scott K."/>
            <person name="Konkel Z."/>
            <person name="Mondo S.J."/>
            <person name="Kuo A."/>
            <person name="Hayes R.D."/>
            <person name="Haridas S."/>
            <person name="Andreopoulos B."/>
            <person name="Riley R."/>
            <person name="LaButti K."/>
            <person name="Pangilinan J."/>
            <person name="Lipzen A."/>
            <person name="Amirebrahimi M."/>
            <person name="Yan J."/>
            <person name="Adam C."/>
            <person name="Keymanesh K."/>
            <person name="Ng V."/>
            <person name="Louie K."/>
            <person name="Northen T."/>
            <person name="Drula E."/>
            <person name="Henrissat B."/>
            <person name="Hsieh H.M."/>
            <person name="Youens-Clark K."/>
            <person name="Lutzoni F."/>
            <person name="Miadlikowska J."/>
            <person name="Eastwood D.C."/>
            <person name="Hamelin R.C."/>
            <person name="Grigoriev I.V."/>
            <person name="U'Ren J.M."/>
        </authorList>
    </citation>
    <scope>NUCLEOTIDE SEQUENCE [LARGE SCALE GENOMIC DNA]</scope>
    <source>
        <strain evidence="1 2">ER1909</strain>
    </source>
</reference>